<evidence type="ECO:0000259" key="1">
    <source>
        <dbReference type="Pfam" id="PF00535"/>
    </source>
</evidence>
<accession>A0ABX1GIW3</accession>
<dbReference type="InterPro" id="IPR001173">
    <property type="entry name" value="Glyco_trans_2-like"/>
</dbReference>
<dbReference type="RefSeq" id="WP_168451634.1">
    <property type="nucleotide sequence ID" value="NZ_JAAWWK010000006.1"/>
</dbReference>
<sequence>MQDLREQLTFVTVGYNSATVLSSHIEFYCRSATEAVPRWLVVDNASTDGTAKLLQNYPEVELLQNDKNLGFGAACNRGIAAADTRYVLVLNPDTELSEAGVRDLLAELQQREAAIAGPALQPEANSDVEEVNWLIGAVLLMDTTLMNDVGYFDERFFLYEEDKDICKCAKDAGLKVIHCRNVSIPHVGGGSTERSKAVNEFIHFHRGRSYVLYAQKHGLGQAAIDRFVAANRRRCLVALATFGVRRYRRAKAKLEGVKSVAPS</sequence>
<dbReference type="SUPFAM" id="SSF53448">
    <property type="entry name" value="Nucleotide-diphospho-sugar transferases"/>
    <property type="match status" value="1"/>
</dbReference>
<dbReference type="Proteomes" id="UP000765845">
    <property type="component" value="Unassembled WGS sequence"/>
</dbReference>
<feature type="domain" description="Glycosyltransferase 2-like" evidence="1">
    <location>
        <begin position="15"/>
        <end position="120"/>
    </location>
</feature>
<evidence type="ECO:0000313" key="3">
    <source>
        <dbReference type="Proteomes" id="UP000765845"/>
    </source>
</evidence>
<keyword evidence="3" id="KW-1185">Reference proteome</keyword>
<evidence type="ECO:0000313" key="2">
    <source>
        <dbReference type="EMBL" id="NKI19138.1"/>
    </source>
</evidence>
<dbReference type="CDD" id="cd04186">
    <property type="entry name" value="GT_2_like_c"/>
    <property type="match status" value="1"/>
</dbReference>
<organism evidence="2 3">
    <name type="scientific">Spongiibacter thalassae</name>
    <dbReference type="NCBI Taxonomy" id="2721624"/>
    <lineage>
        <taxon>Bacteria</taxon>
        <taxon>Pseudomonadati</taxon>
        <taxon>Pseudomonadota</taxon>
        <taxon>Gammaproteobacteria</taxon>
        <taxon>Cellvibrionales</taxon>
        <taxon>Spongiibacteraceae</taxon>
        <taxon>Spongiibacter</taxon>
    </lineage>
</organism>
<name>A0ABX1GIW3_9GAMM</name>
<reference evidence="2 3" key="1">
    <citation type="submission" date="2020-04" db="EMBL/GenBank/DDBJ databases">
        <authorList>
            <person name="Yoon J."/>
        </authorList>
    </citation>
    <scope>NUCLEOTIDE SEQUENCE [LARGE SCALE GENOMIC DNA]</scope>
    <source>
        <strain evidence="2 3">KMU-166</strain>
    </source>
</reference>
<comment type="caution">
    <text evidence="2">The sequence shown here is derived from an EMBL/GenBank/DDBJ whole genome shotgun (WGS) entry which is preliminary data.</text>
</comment>
<gene>
    <name evidence="2" type="ORF">HCU74_17160</name>
</gene>
<dbReference type="PANTHER" id="PTHR43179">
    <property type="entry name" value="RHAMNOSYLTRANSFERASE WBBL"/>
    <property type="match status" value="1"/>
</dbReference>
<proteinExistence type="predicted"/>
<dbReference type="EMBL" id="JAAWWK010000006">
    <property type="protein sequence ID" value="NKI19138.1"/>
    <property type="molecule type" value="Genomic_DNA"/>
</dbReference>
<protein>
    <submittedName>
        <fullName evidence="2">Glycosyltransferase family 2 protein</fullName>
    </submittedName>
</protein>
<dbReference type="InterPro" id="IPR029044">
    <property type="entry name" value="Nucleotide-diphossugar_trans"/>
</dbReference>
<dbReference type="Pfam" id="PF00535">
    <property type="entry name" value="Glycos_transf_2"/>
    <property type="match status" value="1"/>
</dbReference>
<dbReference type="Gene3D" id="3.90.550.10">
    <property type="entry name" value="Spore Coat Polysaccharide Biosynthesis Protein SpsA, Chain A"/>
    <property type="match status" value="1"/>
</dbReference>
<dbReference type="PANTHER" id="PTHR43179:SF7">
    <property type="entry name" value="RHAMNOSYLTRANSFERASE WBBL"/>
    <property type="match status" value="1"/>
</dbReference>